<name>A0AAV4EI16_9GAST</name>
<dbReference type="EMBL" id="BMAT01003667">
    <property type="protein sequence ID" value="GFR60138.1"/>
    <property type="molecule type" value="Genomic_DNA"/>
</dbReference>
<dbReference type="PROSITE" id="PS50850">
    <property type="entry name" value="MFS"/>
    <property type="match status" value="1"/>
</dbReference>
<organism evidence="5 6">
    <name type="scientific">Elysia marginata</name>
    <dbReference type="NCBI Taxonomy" id="1093978"/>
    <lineage>
        <taxon>Eukaryota</taxon>
        <taxon>Metazoa</taxon>
        <taxon>Spiralia</taxon>
        <taxon>Lophotrochozoa</taxon>
        <taxon>Mollusca</taxon>
        <taxon>Gastropoda</taxon>
        <taxon>Heterobranchia</taxon>
        <taxon>Euthyneura</taxon>
        <taxon>Panpulmonata</taxon>
        <taxon>Sacoglossa</taxon>
        <taxon>Placobranchoidea</taxon>
        <taxon>Plakobranchidae</taxon>
        <taxon>Elysia</taxon>
    </lineage>
</organism>
<reference evidence="5 6" key="1">
    <citation type="journal article" date="2021" name="Elife">
        <title>Chloroplast acquisition without the gene transfer in kleptoplastic sea slugs, Plakobranchus ocellatus.</title>
        <authorList>
            <person name="Maeda T."/>
            <person name="Takahashi S."/>
            <person name="Yoshida T."/>
            <person name="Shimamura S."/>
            <person name="Takaki Y."/>
            <person name="Nagai Y."/>
            <person name="Toyoda A."/>
            <person name="Suzuki Y."/>
            <person name="Arimoto A."/>
            <person name="Ishii H."/>
            <person name="Satoh N."/>
            <person name="Nishiyama T."/>
            <person name="Hasebe M."/>
            <person name="Maruyama T."/>
            <person name="Minagawa J."/>
            <person name="Obokata J."/>
            <person name="Shigenobu S."/>
        </authorList>
    </citation>
    <scope>NUCLEOTIDE SEQUENCE [LARGE SCALE GENOMIC DNA]</scope>
</reference>
<evidence type="ECO:0000256" key="3">
    <source>
        <dbReference type="SAM" id="Phobius"/>
    </source>
</evidence>
<feature type="transmembrane region" description="Helical" evidence="3">
    <location>
        <begin position="252"/>
        <end position="270"/>
    </location>
</feature>
<proteinExistence type="predicted"/>
<feature type="compositionally biased region" description="Basic and acidic residues" evidence="2">
    <location>
        <begin position="57"/>
        <end position="74"/>
    </location>
</feature>
<feature type="transmembrane region" description="Helical" evidence="3">
    <location>
        <begin position="480"/>
        <end position="498"/>
    </location>
</feature>
<feature type="compositionally biased region" description="Low complexity" evidence="2">
    <location>
        <begin position="22"/>
        <end position="35"/>
    </location>
</feature>
<feature type="transmembrane region" description="Helical" evidence="3">
    <location>
        <begin position="162"/>
        <end position="181"/>
    </location>
</feature>
<dbReference type="PANTHER" id="PTHR11360:SF306">
    <property type="entry name" value="RE01051P"/>
    <property type="match status" value="1"/>
</dbReference>
<accession>A0AAV4EI16</accession>
<feature type="domain" description="Major facilitator superfamily (MFS) profile" evidence="4">
    <location>
        <begin position="93"/>
        <end position="598"/>
    </location>
</feature>
<feature type="transmembrane region" description="Helical" evidence="3">
    <location>
        <begin position="446"/>
        <end position="468"/>
    </location>
</feature>
<feature type="transmembrane region" description="Helical" evidence="3">
    <location>
        <begin position="92"/>
        <end position="111"/>
    </location>
</feature>
<dbReference type="InterPro" id="IPR011701">
    <property type="entry name" value="MFS"/>
</dbReference>
<keyword evidence="3" id="KW-1133">Transmembrane helix</keyword>
<keyword evidence="3" id="KW-0812">Transmembrane</keyword>
<feature type="region of interest" description="Disordered" evidence="2">
    <location>
        <begin position="57"/>
        <end position="77"/>
    </location>
</feature>
<dbReference type="Gene3D" id="1.20.1250.20">
    <property type="entry name" value="MFS general substrate transporter like domains"/>
    <property type="match status" value="1"/>
</dbReference>
<comment type="subcellular location">
    <subcellularLocation>
        <location evidence="1">Membrane</location>
        <topology evidence="1">Multi-pass membrane protein</topology>
    </subcellularLocation>
</comment>
<dbReference type="Pfam" id="PF07690">
    <property type="entry name" value="MFS_1"/>
    <property type="match status" value="1"/>
</dbReference>
<sequence length="608" mass="66451">MSTSQDEANVREAKGSFKAKGSPLSRTPRTPSPNSQAVFKAETLLYTLNKTNLDIGGKDEVDDHHHHHEKDDHLSSGTTTALQASFRGLDGGYGWLITLGAFIAFVVEGAFERGEGIIYPYFLERFRQSNQLTTLPSATASTLRFMLSPVASVVCNRYSIRASAMVGAVVFALGVFLTQFAQTIIELFFTFGLLTGCGRAFFSGPGLIVIGLYFRQRQGLASGIAMSGVGCGAFLLVPLIDFLFKEYGFQGAFLILSGIACNILVVAMLYRPLSTNNRYLAVAAQQKLRVYMSKQHSEHDHHGSRVSIARKTLSCFEEEMRKARAISTRISDEAMALPFRVTRSGHVETEMVQSHNALPQPSSRCQKLRAVLCHNCCCDICFPVEDFNVNVGGRKKTESGFQPQLLLHKAFMFYSFAIFFFVSSFKIVLVFMPILMQTKGSSLQDAAFMLSLAGLLDVLSRICFGFLLDARFVRPYRERLFNFVLVGMAVAAGLLPTMDTLIGIGVTFAAYSMGASFCLIGRTVVLVDLIGARKLSSAFGIHLFIQGFGALLGPPVAGLLLDVYGSISYGYYFASVCMAASAACMSASISFHSLSHRHSSDTRHSSSC</sequence>
<dbReference type="GO" id="GO:0016020">
    <property type="term" value="C:membrane"/>
    <property type="evidence" value="ECO:0007669"/>
    <property type="project" value="UniProtKB-SubCell"/>
</dbReference>
<keyword evidence="3" id="KW-0472">Membrane</keyword>
<feature type="transmembrane region" description="Helical" evidence="3">
    <location>
        <begin position="539"/>
        <end position="557"/>
    </location>
</feature>
<keyword evidence="6" id="KW-1185">Reference proteome</keyword>
<dbReference type="SUPFAM" id="SSF103473">
    <property type="entry name" value="MFS general substrate transporter"/>
    <property type="match status" value="1"/>
</dbReference>
<feature type="transmembrane region" description="Helical" evidence="3">
    <location>
        <begin position="504"/>
        <end position="527"/>
    </location>
</feature>
<evidence type="ECO:0000256" key="2">
    <source>
        <dbReference type="SAM" id="MobiDB-lite"/>
    </source>
</evidence>
<dbReference type="AlphaFoldDB" id="A0AAV4EI16"/>
<evidence type="ECO:0000259" key="4">
    <source>
        <dbReference type="PROSITE" id="PS50850"/>
    </source>
</evidence>
<feature type="transmembrane region" description="Helical" evidence="3">
    <location>
        <begin position="187"/>
        <end position="213"/>
    </location>
</feature>
<dbReference type="Proteomes" id="UP000762676">
    <property type="component" value="Unassembled WGS sequence"/>
</dbReference>
<dbReference type="PANTHER" id="PTHR11360">
    <property type="entry name" value="MONOCARBOXYLATE TRANSPORTER"/>
    <property type="match status" value="1"/>
</dbReference>
<gene>
    <name evidence="5" type="ORF">ElyMa_001813900</name>
</gene>
<evidence type="ECO:0000313" key="5">
    <source>
        <dbReference type="EMBL" id="GFR60138.1"/>
    </source>
</evidence>
<protein>
    <submittedName>
        <fullName evidence="5">Monocarboxylate transporter 14</fullName>
    </submittedName>
</protein>
<dbReference type="InterPro" id="IPR050327">
    <property type="entry name" value="Proton-linked_MCT"/>
</dbReference>
<feature type="transmembrane region" description="Helical" evidence="3">
    <location>
        <begin position="411"/>
        <end position="434"/>
    </location>
</feature>
<feature type="region of interest" description="Disordered" evidence="2">
    <location>
        <begin position="1"/>
        <end position="36"/>
    </location>
</feature>
<feature type="transmembrane region" description="Helical" evidence="3">
    <location>
        <begin position="220"/>
        <end position="240"/>
    </location>
</feature>
<dbReference type="GO" id="GO:0008028">
    <property type="term" value="F:monocarboxylic acid transmembrane transporter activity"/>
    <property type="evidence" value="ECO:0007669"/>
    <property type="project" value="TreeGrafter"/>
</dbReference>
<evidence type="ECO:0000256" key="1">
    <source>
        <dbReference type="ARBA" id="ARBA00004141"/>
    </source>
</evidence>
<comment type="caution">
    <text evidence="5">The sequence shown here is derived from an EMBL/GenBank/DDBJ whole genome shotgun (WGS) entry which is preliminary data.</text>
</comment>
<evidence type="ECO:0000313" key="6">
    <source>
        <dbReference type="Proteomes" id="UP000762676"/>
    </source>
</evidence>
<dbReference type="InterPro" id="IPR036259">
    <property type="entry name" value="MFS_trans_sf"/>
</dbReference>
<feature type="transmembrane region" description="Helical" evidence="3">
    <location>
        <begin position="569"/>
        <end position="591"/>
    </location>
</feature>
<dbReference type="InterPro" id="IPR020846">
    <property type="entry name" value="MFS_dom"/>
</dbReference>